<dbReference type="EnsemblMetazoa" id="GPAI012356-RA">
    <property type="protein sequence ID" value="GPAI012356-PA"/>
    <property type="gene ID" value="GPAI012356"/>
</dbReference>
<protein>
    <submittedName>
        <fullName evidence="1">Uncharacterized protein</fullName>
    </submittedName>
</protein>
<accession>A0A1A9ZEN4</accession>
<sequence>MVNSVKNSHQSLLRTALIYSALEVQRMARQYLEYTMTNRLKILWNLDPLMRDTEIGIELSRGVYSWSYEKFLARRRFKHVWIDLLMWEFGEALLERVKLHFDLSEVSRLLDVLFKALVDVFKAIDIRYQLNWYRSKVKQMQLKCDKLQESYLKSTSQALQASKTEEDFGYNIVNVIYNETEVPNEYCQRFQELITYFQNLYDIELEKVETGIRAKKKQITKLVDHQKFLSEEIIRFEEEIAARKALEIKRLERPTVVYQIDREIYSKYSLKRRNGNRKKSKG</sequence>
<dbReference type="VEuPathDB" id="VectorBase:GPAI012356"/>
<name>A0A1A9ZEN4_GLOPL</name>
<reference evidence="1" key="2">
    <citation type="submission" date="2020-05" db="UniProtKB">
        <authorList>
            <consortium name="EnsemblMetazoa"/>
        </authorList>
    </citation>
    <scope>IDENTIFICATION</scope>
    <source>
        <strain evidence="1">IAEA</strain>
    </source>
</reference>
<evidence type="ECO:0000313" key="1">
    <source>
        <dbReference type="EnsemblMetazoa" id="GPAI012356-PA"/>
    </source>
</evidence>
<reference evidence="2" key="1">
    <citation type="submission" date="2014-03" db="EMBL/GenBank/DDBJ databases">
        <authorList>
            <person name="Aksoy S."/>
            <person name="Warren W."/>
            <person name="Wilson R.K."/>
        </authorList>
    </citation>
    <scope>NUCLEOTIDE SEQUENCE [LARGE SCALE GENOMIC DNA]</scope>
    <source>
        <strain evidence="2">IAEA</strain>
    </source>
</reference>
<evidence type="ECO:0000313" key="2">
    <source>
        <dbReference type="Proteomes" id="UP000092445"/>
    </source>
</evidence>
<proteinExistence type="predicted"/>
<keyword evidence="2" id="KW-1185">Reference proteome</keyword>
<dbReference type="AlphaFoldDB" id="A0A1A9ZEN4"/>
<organism evidence="1 2">
    <name type="scientific">Glossina pallidipes</name>
    <name type="common">Tsetse fly</name>
    <dbReference type="NCBI Taxonomy" id="7398"/>
    <lineage>
        <taxon>Eukaryota</taxon>
        <taxon>Metazoa</taxon>
        <taxon>Ecdysozoa</taxon>
        <taxon>Arthropoda</taxon>
        <taxon>Hexapoda</taxon>
        <taxon>Insecta</taxon>
        <taxon>Pterygota</taxon>
        <taxon>Neoptera</taxon>
        <taxon>Endopterygota</taxon>
        <taxon>Diptera</taxon>
        <taxon>Brachycera</taxon>
        <taxon>Muscomorpha</taxon>
        <taxon>Hippoboscoidea</taxon>
        <taxon>Glossinidae</taxon>
        <taxon>Glossina</taxon>
    </lineage>
</organism>
<dbReference type="Proteomes" id="UP000092445">
    <property type="component" value="Unassembled WGS sequence"/>
</dbReference>